<keyword evidence="6" id="KW-0999">Mitochondrion inner membrane</keyword>
<dbReference type="Pfam" id="PF11711">
    <property type="entry name" value="Tim54"/>
    <property type="match status" value="1"/>
</dbReference>
<comment type="similarity">
    <text evidence="2">Belongs to the TIM54 family.</text>
</comment>
<evidence type="ECO:0000313" key="12">
    <source>
        <dbReference type="EMBL" id="KAG2199828.1"/>
    </source>
</evidence>
<feature type="non-terminal residue" evidence="12">
    <location>
        <position position="1"/>
    </location>
</feature>
<comment type="subcellular location">
    <subcellularLocation>
        <location evidence="1">Mitochondrion inner membrane</location>
        <topology evidence="1">Single-pass membrane protein</topology>
    </subcellularLocation>
</comment>
<reference evidence="12" key="1">
    <citation type="submission" date="2020-12" db="EMBL/GenBank/DDBJ databases">
        <title>Metabolic potential, ecology and presence of endohyphal bacteria is reflected in genomic diversity of Mucoromycotina.</title>
        <authorList>
            <person name="Muszewska A."/>
            <person name="Okrasinska A."/>
            <person name="Steczkiewicz K."/>
            <person name="Drgas O."/>
            <person name="Orlowska M."/>
            <person name="Perlinska-Lenart U."/>
            <person name="Aleksandrzak-Piekarczyk T."/>
            <person name="Szatraj K."/>
            <person name="Zielenkiewicz U."/>
            <person name="Pilsyk S."/>
            <person name="Malc E."/>
            <person name="Mieczkowski P."/>
            <person name="Kruszewska J.S."/>
            <person name="Biernat P."/>
            <person name="Pawlowska J."/>
        </authorList>
    </citation>
    <scope>NUCLEOTIDE SEQUENCE</scope>
    <source>
        <strain evidence="12">WA0000017839</strain>
    </source>
</reference>
<keyword evidence="4" id="KW-0813">Transport</keyword>
<proteinExistence type="inferred from homology"/>
<accession>A0A8H7QY21</accession>
<evidence type="ECO:0000313" key="13">
    <source>
        <dbReference type="Proteomes" id="UP000603453"/>
    </source>
</evidence>
<protein>
    <recommendedName>
        <fullName evidence="3">Mitochondrial import inner membrane translocase subunit TIM54</fullName>
    </recommendedName>
</protein>
<evidence type="ECO:0000256" key="10">
    <source>
        <dbReference type="ARBA" id="ARBA00023128"/>
    </source>
</evidence>
<evidence type="ECO:0000256" key="8">
    <source>
        <dbReference type="ARBA" id="ARBA00022989"/>
    </source>
</evidence>
<evidence type="ECO:0000256" key="4">
    <source>
        <dbReference type="ARBA" id="ARBA00022448"/>
    </source>
</evidence>
<evidence type="ECO:0000256" key="3">
    <source>
        <dbReference type="ARBA" id="ARBA00020796"/>
    </source>
</evidence>
<keyword evidence="13" id="KW-1185">Reference proteome</keyword>
<dbReference type="EMBL" id="JAEPRD010000091">
    <property type="protein sequence ID" value="KAG2199828.1"/>
    <property type="molecule type" value="Genomic_DNA"/>
</dbReference>
<gene>
    <name evidence="12" type="ORF">INT47_009441</name>
</gene>
<keyword evidence="10" id="KW-0496">Mitochondrion</keyword>
<keyword evidence="7" id="KW-0653">Protein transport</keyword>
<sequence length="133" mass="14636">MPFGLKVPSKNKLIFSRVAGGIAGLEMPRKVTVYITAPPGDGLEKSRTWFREYVKPILVAGAVDYEIKEAKSPGQIETSVMEEIVHRCREAAEASFTLPVDNMNNKKKSEVAYDGILAIDRNANREVLSALGK</sequence>
<evidence type="ECO:0000256" key="1">
    <source>
        <dbReference type="ARBA" id="ARBA00004434"/>
    </source>
</evidence>
<evidence type="ECO:0000256" key="7">
    <source>
        <dbReference type="ARBA" id="ARBA00022927"/>
    </source>
</evidence>
<comment type="caution">
    <text evidence="12">The sequence shown here is derived from an EMBL/GenBank/DDBJ whole genome shotgun (WGS) entry which is preliminary data.</text>
</comment>
<evidence type="ECO:0000256" key="6">
    <source>
        <dbReference type="ARBA" id="ARBA00022792"/>
    </source>
</evidence>
<evidence type="ECO:0000256" key="5">
    <source>
        <dbReference type="ARBA" id="ARBA00022692"/>
    </source>
</evidence>
<dbReference type="Proteomes" id="UP000603453">
    <property type="component" value="Unassembled WGS sequence"/>
</dbReference>
<dbReference type="InterPro" id="IPR021056">
    <property type="entry name" value="Mt_import_IM_translocase_Tim54"/>
</dbReference>
<keyword evidence="11" id="KW-0472">Membrane</keyword>
<dbReference type="GO" id="GO:0015031">
    <property type="term" value="P:protein transport"/>
    <property type="evidence" value="ECO:0007669"/>
    <property type="project" value="UniProtKB-KW"/>
</dbReference>
<evidence type="ECO:0000256" key="11">
    <source>
        <dbReference type="ARBA" id="ARBA00023136"/>
    </source>
</evidence>
<evidence type="ECO:0000256" key="2">
    <source>
        <dbReference type="ARBA" id="ARBA00006355"/>
    </source>
</evidence>
<keyword evidence="8" id="KW-1133">Transmembrane helix</keyword>
<dbReference type="AlphaFoldDB" id="A0A8H7QY21"/>
<keyword evidence="9" id="KW-0811">Translocation</keyword>
<organism evidence="12 13">
    <name type="scientific">Mucor saturninus</name>
    <dbReference type="NCBI Taxonomy" id="64648"/>
    <lineage>
        <taxon>Eukaryota</taxon>
        <taxon>Fungi</taxon>
        <taxon>Fungi incertae sedis</taxon>
        <taxon>Mucoromycota</taxon>
        <taxon>Mucoromycotina</taxon>
        <taxon>Mucoromycetes</taxon>
        <taxon>Mucorales</taxon>
        <taxon>Mucorineae</taxon>
        <taxon>Mucoraceae</taxon>
        <taxon>Mucor</taxon>
    </lineage>
</organism>
<name>A0A8H7QY21_9FUNG</name>
<evidence type="ECO:0000256" key="9">
    <source>
        <dbReference type="ARBA" id="ARBA00023010"/>
    </source>
</evidence>
<keyword evidence="5" id="KW-0812">Transmembrane</keyword>
<dbReference type="GO" id="GO:0005743">
    <property type="term" value="C:mitochondrial inner membrane"/>
    <property type="evidence" value="ECO:0007669"/>
    <property type="project" value="UniProtKB-SubCell"/>
</dbReference>
<dbReference type="OrthoDB" id="5598305at2759"/>